<dbReference type="EMBL" id="QZEI01000001">
    <property type="protein sequence ID" value="RLV61613.1"/>
    <property type="molecule type" value="Genomic_DNA"/>
</dbReference>
<comment type="similarity">
    <text evidence="1 3">Belongs to the short-chain dehydrogenases/reductases (SDR) family.</text>
</comment>
<dbReference type="Gene3D" id="3.40.50.720">
    <property type="entry name" value="NAD(P)-binding Rossmann-like Domain"/>
    <property type="match status" value="1"/>
</dbReference>
<dbReference type="PANTHER" id="PTHR44196">
    <property type="entry name" value="DEHYDROGENASE/REDUCTASE SDR FAMILY MEMBER 7B"/>
    <property type="match status" value="1"/>
</dbReference>
<dbReference type="OrthoDB" id="335726at2"/>
<name>A0A3L8Q3E9_9GAMM</name>
<dbReference type="PRINTS" id="PR00081">
    <property type="entry name" value="GDHRDH"/>
</dbReference>
<dbReference type="InterPro" id="IPR002347">
    <property type="entry name" value="SDR_fam"/>
</dbReference>
<dbReference type="Proteomes" id="UP000281474">
    <property type="component" value="Unassembled WGS sequence"/>
</dbReference>
<dbReference type="RefSeq" id="WP_121837012.1">
    <property type="nucleotide sequence ID" value="NZ_ML014753.1"/>
</dbReference>
<sequence length="240" mass="26569">MQKVLITGASSGIGAALYSQYISQGFNVIACGRNQQKLEELTQAHVKGTGLVFDVTQQQQVVEATRDIDELDILILNAGDCKYIDDAKHFDASLFKHNIETNLISVGYLLESLLPKLKHGGQLVLVSSSATIVPFPRAEGYGASKAGMDYLAKSLTIDLKPHNIDVSLVHPGFVKTPLTDKNDFSMPFLIDAEQAAQAIFAGVSKRKRYIHFPKRLTLLLKMFSLLPFAWWSKMISRTTR</sequence>
<dbReference type="InterPro" id="IPR036291">
    <property type="entry name" value="NAD(P)-bd_dom_sf"/>
</dbReference>
<keyword evidence="5" id="KW-1185">Reference proteome</keyword>
<protein>
    <submittedName>
        <fullName evidence="4">SDR family NAD(P)-dependent oxidoreductase</fullName>
    </submittedName>
</protein>
<dbReference type="SUPFAM" id="SSF51735">
    <property type="entry name" value="NAD(P)-binding Rossmann-fold domains"/>
    <property type="match status" value="1"/>
</dbReference>
<organism evidence="4 5">
    <name type="scientific">Parashewanella curva</name>
    <dbReference type="NCBI Taxonomy" id="2338552"/>
    <lineage>
        <taxon>Bacteria</taxon>
        <taxon>Pseudomonadati</taxon>
        <taxon>Pseudomonadota</taxon>
        <taxon>Gammaproteobacteria</taxon>
        <taxon>Alteromonadales</taxon>
        <taxon>Shewanellaceae</taxon>
        <taxon>Parashewanella</taxon>
    </lineage>
</organism>
<dbReference type="AlphaFoldDB" id="A0A3L8Q3E9"/>
<evidence type="ECO:0000256" key="1">
    <source>
        <dbReference type="ARBA" id="ARBA00006484"/>
    </source>
</evidence>
<dbReference type="Pfam" id="PF00106">
    <property type="entry name" value="adh_short"/>
    <property type="match status" value="1"/>
</dbReference>
<gene>
    <name evidence="4" type="ORF">D5018_00400</name>
</gene>
<evidence type="ECO:0000256" key="3">
    <source>
        <dbReference type="RuleBase" id="RU000363"/>
    </source>
</evidence>
<comment type="caution">
    <text evidence="4">The sequence shown here is derived from an EMBL/GenBank/DDBJ whole genome shotgun (WGS) entry which is preliminary data.</text>
</comment>
<keyword evidence="2" id="KW-0560">Oxidoreductase</keyword>
<dbReference type="PANTHER" id="PTHR44196:SF1">
    <property type="entry name" value="DEHYDROGENASE_REDUCTASE SDR FAMILY MEMBER 7B"/>
    <property type="match status" value="1"/>
</dbReference>
<dbReference type="GO" id="GO:0016020">
    <property type="term" value="C:membrane"/>
    <property type="evidence" value="ECO:0007669"/>
    <property type="project" value="TreeGrafter"/>
</dbReference>
<accession>A0A3L8Q3E9</accession>
<proteinExistence type="inferred from homology"/>
<reference evidence="4 5" key="1">
    <citation type="submission" date="2018-09" db="EMBL/GenBank/DDBJ databases">
        <title>Phylogeny of the Shewanellaceae, and recommendation for two new genera, Pseudoshewanella and Parashewanella.</title>
        <authorList>
            <person name="Wang G."/>
        </authorList>
    </citation>
    <scope>NUCLEOTIDE SEQUENCE [LARGE SCALE GENOMIC DNA]</scope>
    <source>
        <strain evidence="4 5">C51</strain>
    </source>
</reference>
<evidence type="ECO:0000256" key="2">
    <source>
        <dbReference type="ARBA" id="ARBA00023002"/>
    </source>
</evidence>
<evidence type="ECO:0000313" key="5">
    <source>
        <dbReference type="Proteomes" id="UP000281474"/>
    </source>
</evidence>
<dbReference type="GO" id="GO:0016491">
    <property type="term" value="F:oxidoreductase activity"/>
    <property type="evidence" value="ECO:0007669"/>
    <property type="project" value="UniProtKB-KW"/>
</dbReference>
<dbReference type="PRINTS" id="PR00080">
    <property type="entry name" value="SDRFAMILY"/>
</dbReference>
<evidence type="ECO:0000313" key="4">
    <source>
        <dbReference type="EMBL" id="RLV61613.1"/>
    </source>
</evidence>